<feature type="transmembrane region" description="Helical" evidence="5">
    <location>
        <begin position="39"/>
        <end position="63"/>
    </location>
</feature>
<organism evidence="6 7">
    <name type="scientific">Vespula maculifrons</name>
    <name type="common">Eastern yellow jacket</name>
    <name type="synonym">Wasp</name>
    <dbReference type="NCBI Taxonomy" id="7453"/>
    <lineage>
        <taxon>Eukaryota</taxon>
        <taxon>Metazoa</taxon>
        <taxon>Ecdysozoa</taxon>
        <taxon>Arthropoda</taxon>
        <taxon>Hexapoda</taxon>
        <taxon>Insecta</taxon>
        <taxon>Pterygota</taxon>
        <taxon>Neoptera</taxon>
        <taxon>Endopterygota</taxon>
        <taxon>Hymenoptera</taxon>
        <taxon>Apocrita</taxon>
        <taxon>Aculeata</taxon>
        <taxon>Vespoidea</taxon>
        <taxon>Vespidae</taxon>
        <taxon>Vespinae</taxon>
        <taxon>Vespula</taxon>
    </lineage>
</organism>
<name>A0ABD2BTC2_VESMC</name>
<comment type="caution">
    <text evidence="6">The sequence shown here is derived from an EMBL/GenBank/DDBJ whole genome shotgun (WGS) entry which is preliminary data.</text>
</comment>
<dbReference type="SUPFAM" id="SSF103473">
    <property type="entry name" value="MFS general substrate transporter"/>
    <property type="match status" value="1"/>
</dbReference>
<keyword evidence="7" id="KW-1185">Reference proteome</keyword>
<dbReference type="GO" id="GO:0016020">
    <property type="term" value="C:membrane"/>
    <property type="evidence" value="ECO:0007669"/>
    <property type="project" value="UniProtKB-SubCell"/>
</dbReference>
<dbReference type="Gene3D" id="1.20.1250.20">
    <property type="entry name" value="MFS general substrate transporter like domains"/>
    <property type="match status" value="1"/>
</dbReference>
<feature type="transmembrane region" description="Helical" evidence="5">
    <location>
        <begin position="455"/>
        <end position="476"/>
    </location>
</feature>
<feature type="transmembrane region" description="Helical" evidence="5">
    <location>
        <begin position="240"/>
        <end position="259"/>
    </location>
</feature>
<reference evidence="6 7" key="1">
    <citation type="journal article" date="2024" name="Ann. Entomol. Soc. Am.">
        <title>Genomic analyses of the southern and eastern yellowjacket wasps (Hymenoptera: Vespidae) reveal evolutionary signatures of social life.</title>
        <authorList>
            <person name="Catto M.A."/>
            <person name="Caine P.B."/>
            <person name="Orr S.E."/>
            <person name="Hunt B.G."/>
            <person name="Goodisman M.A.D."/>
        </authorList>
    </citation>
    <scope>NUCLEOTIDE SEQUENCE [LARGE SCALE GENOMIC DNA]</scope>
    <source>
        <strain evidence="6">232</strain>
        <tissue evidence="6">Head and thorax</tissue>
    </source>
</reference>
<feature type="transmembrane region" description="Helical" evidence="5">
    <location>
        <begin position="210"/>
        <end position="228"/>
    </location>
</feature>
<evidence type="ECO:0000256" key="4">
    <source>
        <dbReference type="ARBA" id="ARBA00023136"/>
    </source>
</evidence>
<keyword evidence="2 5" id="KW-0812">Transmembrane</keyword>
<feature type="transmembrane region" description="Helical" evidence="5">
    <location>
        <begin position="361"/>
        <end position="381"/>
    </location>
</feature>
<dbReference type="Proteomes" id="UP001607303">
    <property type="component" value="Unassembled WGS sequence"/>
</dbReference>
<dbReference type="PANTHER" id="PTHR11662">
    <property type="entry name" value="SOLUTE CARRIER FAMILY 17"/>
    <property type="match status" value="1"/>
</dbReference>
<keyword evidence="3 5" id="KW-1133">Transmembrane helix</keyword>
<feature type="transmembrane region" description="Helical" evidence="5">
    <location>
        <begin position="152"/>
        <end position="171"/>
    </location>
</feature>
<feature type="transmembrane region" description="Helical" evidence="5">
    <location>
        <begin position="177"/>
        <end position="198"/>
    </location>
</feature>
<evidence type="ECO:0000256" key="5">
    <source>
        <dbReference type="SAM" id="Phobius"/>
    </source>
</evidence>
<evidence type="ECO:0000313" key="6">
    <source>
        <dbReference type="EMBL" id="KAL2736027.1"/>
    </source>
</evidence>
<comment type="subcellular location">
    <subcellularLocation>
        <location evidence="1">Membrane</location>
        <topology evidence="1">Multi-pass membrane protein</topology>
    </subcellularLocation>
</comment>
<keyword evidence="4 5" id="KW-0472">Membrane</keyword>
<evidence type="ECO:0000256" key="2">
    <source>
        <dbReference type="ARBA" id="ARBA00022692"/>
    </source>
</evidence>
<accession>A0ABD2BTC2</accession>
<evidence type="ECO:0000256" key="3">
    <source>
        <dbReference type="ARBA" id="ARBA00022989"/>
    </source>
</evidence>
<evidence type="ECO:0000256" key="1">
    <source>
        <dbReference type="ARBA" id="ARBA00004141"/>
    </source>
</evidence>
<protein>
    <submittedName>
        <fullName evidence="6">Sialin-like isoform X1</fullName>
    </submittedName>
</protein>
<feature type="transmembrane region" description="Helical" evidence="5">
    <location>
        <begin position="387"/>
        <end position="409"/>
    </location>
</feature>
<feature type="transmembrane region" description="Helical" evidence="5">
    <location>
        <begin position="421"/>
        <end position="443"/>
    </location>
</feature>
<dbReference type="InterPro" id="IPR036259">
    <property type="entry name" value="MFS_trans_sf"/>
</dbReference>
<dbReference type="EMBL" id="JAYRBN010000066">
    <property type="protein sequence ID" value="KAL2736027.1"/>
    <property type="molecule type" value="Genomic_DNA"/>
</dbReference>
<dbReference type="InterPro" id="IPR050382">
    <property type="entry name" value="MFS_Na/Anion_cotransporter"/>
</dbReference>
<evidence type="ECO:0000313" key="7">
    <source>
        <dbReference type="Proteomes" id="UP001607303"/>
    </source>
</evidence>
<gene>
    <name evidence="6" type="ORF">V1477_012536</name>
</gene>
<dbReference type="PANTHER" id="PTHR11662:SF411">
    <property type="entry name" value="GH05102P"/>
    <property type="match status" value="1"/>
</dbReference>
<sequence>MIIMAALVRLKRGSVQLRHAALEMKEMEGTMKYSEMKEVLYLVLAAVRARHIVAALVAMGFALCGAVEVSSSVALLAKQEDNHAIIDTSWHCDMLVNISSRNRTEDFEVILLELPPEERTESIMREAFLWGQVAGPILGGCLVWGRSGPSMVFSRAVLSACLASLLVPAAWRGPSHVALRLFQGLCTGATMPAAHMLAMTWFKSNHRSSYFSCYAAVSVGYCLTGWIGTAVVRTFGRDSLCYGLVFLALCWYFAFGRFVKDTPKSYQHDTNAAVIPWGKLLRSVPVWASAVATMGNQWGDATLALGMTKYLKLIYGFSTANDSVLTTLPHIGHFMAALTCGLLVDHVRESRIVSTTTARKLVVYTAHFIPAALLFVAGYAGCQALGAAWLGIAALLVSGTAPAGALAAIADLAPAESPACAAAACALCSTLGAAGLLAANYFVTQALHGSIAGSWRLVFGVASVVLLSTAAVFLALGKGVPQPWIPSVARPRSHDVIYEQDPLELDYEDVAVQTEPFSHYSYDDDVESLKNLPRSSSIHSKISAISINQLS</sequence>
<dbReference type="Pfam" id="PF07690">
    <property type="entry name" value="MFS_1"/>
    <property type="match status" value="1"/>
</dbReference>
<dbReference type="InterPro" id="IPR011701">
    <property type="entry name" value="MFS"/>
</dbReference>
<proteinExistence type="predicted"/>
<dbReference type="AlphaFoldDB" id="A0ABD2BTC2"/>
<feature type="transmembrane region" description="Helical" evidence="5">
    <location>
        <begin position="127"/>
        <end position="145"/>
    </location>
</feature>